<sequence length="35" mass="4117">MMKNILINEIKKSNGIEDLSVEDLDDLFDIEAFRF</sequence>
<dbReference type="EMBL" id="CP000246">
    <property type="protein sequence ID" value="ABG82512.1"/>
    <property type="molecule type" value="Genomic_DNA"/>
</dbReference>
<protein>
    <submittedName>
        <fullName evidence="1">Uncharacterized protein</fullName>
    </submittedName>
</protein>
<evidence type="ECO:0000313" key="1">
    <source>
        <dbReference type="EMBL" id="ABG82512.1"/>
    </source>
</evidence>
<dbReference type="Proteomes" id="UP000001823">
    <property type="component" value="Chromosome"/>
</dbReference>
<proteinExistence type="predicted"/>
<evidence type="ECO:0000313" key="2">
    <source>
        <dbReference type="Proteomes" id="UP000001823"/>
    </source>
</evidence>
<organism evidence="1 2">
    <name type="scientific">Clostridium perfringens (strain ATCC 13124 / DSM 756 / JCM 1290 / NCIMB 6125 / NCTC 8237 / Type A)</name>
    <dbReference type="NCBI Taxonomy" id="195103"/>
    <lineage>
        <taxon>Bacteria</taxon>
        <taxon>Bacillati</taxon>
        <taxon>Bacillota</taxon>
        <taxon>Clostridia</taxon>
        <taxon>Eubacteriales</taxon>
        <taxon>Clostridiaceae</taxon>
        <taxon>Clostridium</taxon>
    </lineage>
</organism>
<dbReference type="KEGG" id="cpf:CPF_1352"/>
<dbReference type="PaxDb" id="195103-CPF_1352"/>
<name>A0A0H2YPQ7_CLOP1</name>
<dbReference type="AlphaFoldDB" id="A0A0H2YPQ7"/>
<gene>
    <name evidence="1" type="ordered locus">CPF_1352</name>
</gene>
<accession>A0A0H2YPQ7</accession>
<reference evidence="1 2" key="1">
    <citation type="journal article" date="2006" name="Genome Res.">
        <title>Skewed genomic variability in strains of the toxigenic bacterial pathogen, Clostridium perfringens.</title>
        <authorList>
            <person name="Myers G.S."/>
            <person name="Rasko D.A."/>
            <person name="Cheung J.K."/>
            <person name="Ravel J."/>
            <person name="Seshadri R."/>
            <person name="Deboy R.T."/>
            <person name="Ren Q."/>
            <person name="Varga J."/>
            <person name="Awad M.M."/>
            <person name="Brinkac L.M."/>
            <person name="Daugherty S.C."/>
            <person name="Haft D.H."/>
            <person name="Dodson R.J."/>
            <person name="Madupu R."/>
            <person name="Nelson W.C."/>
            <person name="Rosovitz M.J."/>
            <person name="Sullivan S.A."/>
            <person name="Khouri H."/>
            <person name="Dimitrov G.I."/>
            <person name="Watkins K.L."/>
            <person name="Mulligan S."/>
            <person name="Benton J."/>
            <person name="Radune D."/>
            <person name="Fisher D.J."/>
            <person name="Atkins H.S."/>
            <person name="Hiscox T."/>
            <person name="Jost B.H."/>
            <person name="Billington S.J."/>
            <person name="Songer J.G."/>
            <person name="McClane B.A."/>
            <person name="Titball R.W."/>
            <person name="Rood J.I."/>
            <person name="Melville S.B."/>
            <person name="Paulsen I.T."/>
        </authorList>
    </citation>
    <scope>NUCLEOTIDE SEQUENCE [LARGE SCALE GENOMIC DNA]</scope>
    <source>
        <strain evidence="2">ATCC 13124 / DSM 756 / JCM 1290 / NCIMB 6125 / NCTC 8237 / S 107 / Type A</strain>
    </source>
</reference>
<keyword evidence="2" id="KW-1185">Reference proteome</keyword>
<dbReference type="HOGENOM" id="CLU_3364303_0_0_9"/>